<evidence type="ECO:0000313" key="3">
    <source>
        <dbReference type="Proteomes" id="UP000066042"/>
    </source>
</evidence>
<keyword evidence="1" id="KW-1133">Transmembrane helix</keyword>
<dbReference type="Proteomes" id="UP000066042">
    <property type="component" value="Chromosome"/>
</dbReference>
<dbReference type="STRING" id="55802.TBCH5v1_1180"/>
<keyword evidence="1" id="KW-0812">Transmembrane</keyword>
<organism evidence="2 3">
    <name type="scientific">Thermococcus barophilus</name>
    <dbReference type="NCBI Taxonomy" id="55802"/>
    <lineage>
        <taxon>Archaea</taxon>
        <taxon>Methanobacteriati</taxon>
        <taxon>Methanobacteriota</taxon>
        <taxon>Thermococci</taxon>
        <taxon>Thermococcales</taxon>
        <taxon>Thermococcaceae</taxon>
        <taxon>Thermococcus</taxon>
    </lineage>
</organism>
<evidence type="ECO:0000256" key="1">
    <source>
        <dbReference type="SAM" id="Phobius"/>
    </source>
</evidence>
<feature type="transmembrane region" description="Helical" evidence="1">
    <location>
        <begin position="33"/>
        <end position="53"/>
    </location>
</feature>
<keyword evidence="1" id="KW-0472">Membrane</keyword>
<accession>A0A0S1XBE3</accession>
<reference evidence="2 3" key="1">
    <citation type="journal article" date="2016" name="Genome Announc.">
        <title>Complete genome sequence of the hyperthermophilic and piezophilic archaeon Thermococcus barophilus Ch5, capable of growth at the expense of hydrogenogenesis from carbon monoxide and formate.</title>
        <authorList>
            <person name="Oger P."/>
            <person name="Sokolova T.G."/>
            <person name="Kozhevnikova D.A."/>
            <person name="Taranov E.A."/>
            <person name="Vannier P."/>
            <person name="Lee H.S."/>
            <person name="Kwon K.K."/>
            <person name="Kang S.G."/>
            <person name="Lee J.H."/>
            <person name="Bonch-Osmolovskaya E.A."/>
            <person name="Lebedinsky A.V."/>
        </authorList>
    </citation>
    <scope>NUCLEOTIDE SEQUENCE [LARGE SCALE GENOMIC DNA]</scope>
    <source>
        <strain evidence="3">Ch5</strain>
    </source>
</reference>
<evidence type="ECO:0000313" key="2">
    <source>
        <dbReference type="EMBL" id="ALM75107.1"/>
    </source>
</evidence>
<protein>
    <submittedName>
        <fullName evidence="2">Uncharacterized protein</fullName>
    </submittedName>
</protein>
<feature type="transmembrane region" description="Helical" evidence="1">
    <location>
        <begin position="58"/>
        <end position="77"/>
    </location>
</feature>
<dbReference type="EMBL" id="CP013050">
    <property type="protein sequence ID" value="ALM75107.1"/>
    <property type="molecule type" value="Genomic_DNA"/>
</dbReference>
<sequence length="289" mass="32058">MGRTLGLFLLFLGALILLKKFYPETLTYLAPYAHYIKASFWGVALICLGLYLLSKNKAWRTTISAIFILYVALYLVVPDVGTTSWYSIGEWFGEKIEGEMHTVGEFQASELIIQDIVAETKIISTDGNSIKVTSNLPIQGEISGDTLILKCTKICSKYKNGKLIVEAGKGLLKSLEISNTVGDYYINLEDNLSQIMIKNTVGRFSISQMRSEELYLSDFVGDFNIEIEECSQITMEDGIGDVTIDVPSEYKVVPIIRDSATKIETNSNESGTKTLKLIVDSVIGRVKVS</sequence>
<dbReference type="AlphaFoldDB" id="A0A0S1XBE3"/>
<dbReference type="RefSeq" id="WP_200956755.1">
    <property type="nucleotide sequence ID" value="NZ_CP013050.1"/>
</dbReference>
<proteinExistence type="predicted"/>
<gene>
    <name evidence="2" type="ORF">TBCH5v1_1180</name>
</gene>
<dbReference type="PATRIC" id="fig|55802.8.peg.1161"/>
<dbReference type="GeneID" id="62345956"/>
<name>A0A0S1XBE3_THEBA</name>